<keyword evidence="2" id="KW-1185">Reference proteome</keyword>
<sequence length="211" mass="23927">MIIGCRLGRVGDDPRLSYLAEKLIEWQWPDGGWNCHRNASGRRSSFHESIAAMLGLYEYARATGDHDAAAAADRVAELFLDHRLIFSLGTGRPSRFRPKPPPEGQLINERWGKLGYPSYWHYDVLVALRYLTRMGRVADPRSADCLDLLEQKRGPDGRWAADRQWWVPPGHRFAENQGEAVDWGAVRQPSELITFHALRILKAAGRAAPRD</sequence>
<organism evidence="1 2">
    <name type="scientific">Microlunatus parietis</name>
    <dbReference type="NCBI Taxonomy" id="682979"/>
    <lineage>
        <taxon>Bacteria</taxon>
        <taxon>Bacillati</taxon>
        <taxon>Actinomycetota</taxon>
        <taxon>Actinomycetes</taxon>
        <taxon>Propionibacteriales</taxon>
        <taxon>Propionibacteriaceae</taxon>
        <taxon>Microlunatus</taxon>
    </lineage>
</organism>
<dbReference type="EMBL" id="JACCBU010000001">
    <property type="protein sequence ID" value="NYE71813.1"/>
    <property type="molecule type" value="Genomic_DNA"/>
</dbReference>
<comment type="caution">
    <text evidence="1">The sequence shown here is derived from an EMBL/GenBank/DDBJ whole genome shotgun (WGS) entry which is preliminary data.</text>
</comment>
<accession>A0A7Y9I829</accession>
<evidence type="ECO:0008006" key="3">
    <source>
        <dbReference type="Google" id="ProtNLM"/>
    </source>
</evidence>
<proteinExistence type="predicted"/>
<evidence type="ECO:0000313" key="2">
    <source>
        <dbReference type="Proteomes" id="UP000569914"/>
    </source>
</evidence>
<evidence type="ECO:0000313" key="1">
    <source>
        <dbReference type="EMBL" id="NYE71813.1"/>
    </source>
</evidence>
<dbReference type="AlphaFoldDB" id="A0A7Y9I829"/>
<protein>
    <recommendedName>
        <fullName evidence="3">Prenyltransferase and squalene oxidase repeat-containing protein</fullName>
    </recommendedName>
</protein>
<name>A0A7Y9I829_9ACTN</name>
<gene>
    <name evidence="1" type="ORF">BKA15_003142</name>
</gene>
<reference evidence="1 2" key="1">
    <citation type="submission" date="2020-07" db="EMBL/GenBank/DDBJ databases">
        <title>Sequencing the genomes of 1000 actinobacteria strains.</title>
        <authorList>
            <person name="Klenk H.-P."/>
        </authorList>
    </citation>
    <scope>NUCLEOTIDE SEQUENCE [LARGE SCALE GENOMIC DNA]</scope>
    <source>
        <strain evidence="1 2">DSM 22083</strain>
    </source>
</reference>
<dbReference type="InterPro" id="IPR008930">
    <property type="entry name" value="Terpenoid_cyclase/PrenylTrfase"/>
</dbReference>
<dbReference type="SUPFAM" id="SSF48239">
    <property type="entry name" value="Terpenoid cyclases/Protein prenyltransferases"/>
    <property type="match status" value="1"/>
</dbReference>
<dbReference type="Proteomes" id="UP000569914">
    <property type="component" value="Unassembled WGS sequence"/>
</dbReference>